<evidence type="ECO:0000256" key="8">
    <source>
        <dbReference type="ARBA" id="ARBA00022801"/>
    </source>
</evidence>
<dbReference type="GO" id="GO:0046872">
    <property type="term" value="F:metal ion binding"/>
    <property type="evidence" value="ECO:0007669"/>
    <property type="project" value="UniProtKB-KW"/>
</dbReference>
<evidence type="ECO:0000256" key="13">
    <source>
        <dbReference type="ARBA" id="ARBA00023254"/>
    </source>
</evidence>
<evidence type="ECO:0000256" key="5">
    <source>
        <dbReference type="ARBA" id="ARBA00022723"/>
    </source>
</evidence>
<keyword evidence="7" id="KW-0227">DNA damage</keyword>
<evidence type="ECO:0000256" key="6">
    <source>
        <dbReference type="ARBA" id="ARBA00022759"/>
    </source>
</evidence>
<sequence length="574" mass="66005">MADLEALVDQVLSIDDSKSRHEVLADLKFTKNAETTINRIFDGQFLKGTSLDLLKRQQSSNDALIILDSDEEQESADLLQDDLFSSKQPQDLVELDDLPSLPVKKASPVVLTTDVLEVNSSLSKQSYDLLDLDDLPSLSQKELSPKNLDYHEFDSLPSTHDFFDQLISQKRDRPIVEIDDDEDEPLTNPNGKRKTTDDMVSSREKKRLEVDERKQQKADAAEAKRIQKEQKALEKQRLKEQKQLEKEKTVLLEKENRLRLDRTQILQEMLIDIHPQFLQSKPGQLLEALLKSKEAHLRDLTTYETLPNYTIGWRRRCQSEWDQNSQAFVPLETTKIVKEPVVLIYLDTLTFINHLQADTLDQLVNSLERPGRQIMMLIEGLEGYYKKKMLITRRAFASQVLQTTTTNTKKKSNSINQAISEGPGKEEVEETLNYLQLMRHVMLVTTKDAQDTASWIESLTIDLGLGRYKSKNLNNSFKVSKCGHDAHDTFFKMLQEVQLCTPAIATSIMSHYPTLQSLHQAYQSTQTTSEAELMLADLEVERSALQIRDRKINRVMSRKMYTIFNSQDPEQIIY</sequence>
<feature type="region of interest" description="Disordered" evidence="14">
    <location>
        <begin position="174"/>
        <end position="222"/>
    </location>
</feature>
<evidence type="ECO:0000256" key="4">
    <source>
        <dbReference type="ARBA" id="ARBA00022722"/>
    </source>
</evidence>
<proteinExistence type="inferred from homology"/>
<dbReference type="GO" id="GO:0006302">
    <property type="term" value="P:double-strand break repair"/>
    <property type="evidence" value="ECO:0007669"/>
    <property type="project" value="TreeGrafter"/>
</dbReference>
<keyword evidence="13" id="KW-0469">Meiosis</keyword>
<comment type="cofactor">
    <cofactor evidence="1">
        <name>Mg(2+)</name>
        <dbReference type="ChEBI" id="CHEBI:18420"/>
    </cofactor>
</comment>
<comment type="subcellular location">
    <subcellularLocation>
        <location evidence="2">Nucleus</location>
    </subcellularLocation>
</comment>
<evidence type="ECO:0000256" key="1">
    <source>
        <dbReference type="ARBA" id="ARBA00001946"/>
    </source>
</evidence>
<comment type="similarity">
    <text evidence="3">Belongs to the EME1/MMS4 family.</text>
</comment>
<comment type="caution">
    <text evidence="16">The sequence shown here is derived from an EMBL/GenBank/DDBJ whole genome shotgun (WGS) entry which is preliminary data.</text>
</comment>
<dbReference type="InParanoid" id="A0A1C7NGC1"/>
<keyword evidence="8" id="KW-0378">Hydrolase</keyword>
<evidence type="ECO:0000256" key="2">
    <source>
        <dbReference type="ARBA" id="ARBA00004123"/>
    </source>
</evidence>
<protein>
    <submittedName>
        <fullName evidence="16">Crossover junction endonuclease eme1</fullName>
    </submittedName>
</protein>
<gene>
    <name evidence="16" type="primary">eme1</name>
    <name evidence="16" type="ORF">A0J61_05530</name>
</gene>
<dbReference type="GO" id="GO:0005634">
    <property type="term" value="C:nucleus"/>
    <property type="evidence" value="ECO:0007669"/>
    <property type="project" value="UniProtKB-SubCell"/>
</dbReference>
<evidence type="ECO:0000256" key="11">
    <source>
        <dbReference type="ARBA" id="ARBA00023204"/>
    </source>
</evidence>
<evidence type="ECO:0000313" key="16">
    <source>
        <dbReference type="EMBL" id="OBZ86414.1"/>
    </source>
</evidence>
<dbReference type="GO" id="GO:0048476">
    <property type="term" value="C:Holliday junction resolvase complex"/>
    <property type="evidence" value="ECO:0007669"/>
    <property type="project" value="InterPro"/>
</dbReference>
<dbReference type="STRING" id="101091.A0A1C7NGC1"/>
<organism evidence="16 17">
    <name type="scientific">Choanephora cucurbitarum</name>
    <dbReference type="NCBI Taxonomy" id="101091"/>
    <lineage>
        <taxon>Eukaryota</taxon>
        <taxon>Fungi</taxon>
        <taxon>Fungi incertae sedis</taxon>
        <taxon>Mucoromycota</taxon>
        <taxon>Mucoromycotina</taxon>
        <taxon>Mucoromycetes</taxon>
        <taxon>Mucorales</taxon>
        <taxon>Mucorineae</taxon>
        <taxon>Choanephoraceae</taxon>
        <taxon>Choanephoroideae</taxon>
        <taxon>Choanephora</taxon>
    </lineage>
</organism>
<accession>A0A1C7NGC1</accession>
<dbReference type="GO" id="GO:0003677">
    <property type="term" value="F:DNA binding"/>
    <property type="evidence" value="ECO:0007669"/>
    <property type="project" value="InterPro"/>
</dbReference>
<dbReference type="Proteomes" id="UP000093000">
    <property type="component" value="Unassembled WGS sequence"/>
</dbReference>
<dbReference type="InterPro" id="IPR006166">
    <property type="entry name" value="ERCC4_domain"/>
</dbReference>
<dbReference type="EMBL" id="LUGH01000301">
    <property type="protein sequence ID" value="OBZ86414.1"/>
    <property type="molecule type" value="Genomic_DNA"/>
</dbReference>
<dbReference type="GO" id="GO:0008821">
    <property type="term" value="F:crossover junction DNA endonuclease activity"/>
    <property type="evidence" value="ECO:0007669"/>
    <property type="project" value="TreeGrafter"/>
</dbReference>
<dbReference type="GO" id="GO:0031573">
    <property type="term" value="P:mitotic intra-S DNA damage checkpoint signaling"/>
    <property type="evidence" value="ECO:0007669"/>
    <property type="project" value="TreeGrafter"/>
</dbReference>
<keyword evidence="5" id="KW-0479">Metal-binding</keyword>
<evidence type="ECO:0000256" key="10">
    <source>
        <dbReference type="ARBA" id="ARBA00023172"/>
    </source>
</evidence>
<reference evidence="16 17" key="1">
    <citation type="submission" date="2016-03" db="EMBL/GenBank/DDBJ databases">
        <title>Choanephora cucurbitarum.</title>
        <authorList>
            <person name="Min B."/>
            <person name="Park H."/>
            <person name="Park J.-H."/>
            <person name="Shin H.-D."/>
            <person name="Choi I.-G."/>
        </authorList>
    </citation>
    <scope>NUCLEOTIDE SEQUENCE [LARGE SCALE GENOMIC DNA]</scope>
    <source>
        <strain evidence="16 17">KUS-F28377</strain>
    </source>
</reference>
<evidence type="ECO:0000256" key="12">
    <source>
        <dbReference type="ARBA" id="ARBA00023242"/>
    </source>
</evidence>
<keyword evidence="10" id="KW-0233">DNA recombination</keyword>
<evidence type="ECO:0000256" key="7">
    <source>
        <dbReference type="ARBA" id="ARBA00022763"/>
    </source>
</evidence>
<evidence type="ECO:0000256" key="3">
    <source>
        <dbReference type="ARBA" id="ARBA00005313"/>
    </source>
</evidence>
<keyword evidence="9" id="KW-0460">Magnesium</keyword>
<keyword evidence="6 16" id="KW-0255">Endonuclease</keyword>
<dbReference type="Gene3D" id="1.10.8.10">
    <property type="entry name" value="DNA helicase RuvA subunit, C-terminal domain"/>
    <property type="match status" value="1"/>
</dbReference>
<keyword evidence="11" id="KW-0234">DNA repair</keyword>
<dbReference type="FunCoup" id="A0A1C7NGC1">
    <property type="interactions" value="15"/>
</dbReference>
<evidence type="ECO:0000256" key="14">
    <source>
        <dbReference type="SAM" id="MobiDB-lite"/>
    </source>
</evidence>
<dbReference type="Gene3D" id="3.40.50.10130">
    <property type="match status" value="1"/>
</dbReference>
<dbReference type="Gene3D" id="1.10.150.670">
    <property type="entry name" value="Crossover junction endonuclease EME1, DNA-binding domain"/>
    <property type="match status" value="1"/>
</dbReference>
<dbReference type="Pfam" id="PF21292">
    <property type="entry name" value="EME1-MUS81_C"/>
    <property type="match status" value="1"/>
</dbReference>
<evidence type="ECO:0000256" key="9">
    <source>
        <dbReference type="ARBA" id="ARBA00022842"/>
    </source>
</evidence>
<name>A0A1C7NGC1_9FUNG</name>
<dbReference type="PANTHER" id="PTHR21077:SF5">
    <property type="entry name" value="CROSSOVER JUNCTION ENDONUCLEASE MMS4"/>
    <property type="match status" value="1"/>
</dbReference>
<dbReference type="PANTHER" id="PTHR21077">
    <property type="entry name" value="EME1 PROTEIN"/>
    <property type="match status" value="1"/>
</dbReference>
<keyword evidence="12" id="KW-0539">Nucleus</keyword>
<dbReference type="AlphaFoldDB" id="A0A1C7NGC1"/>
<dbReference type="InterPro" id="IPR042530">
    <property type="entry name" value="EME1/EME2_C"/>
</dbReference>
<dbReference type="GO" id="GO:0000712">
    <property type="term" value="P:resolution of meiotic recombination intermediates"/>
    <property type="evidence" value="ECO:0007669"/>
    <property type="project" value="TreeGrafter"/>
</dbReference>
<dbReference type="GO" id="GO:0031297">
    <property type="term" value="P:replication fork processing"/>
    <property type="evidence" value="ECO:0007669"/>
    <property type="project" value="TreeGrafter"/>
</dbReference>
<dbReference type="Pfam" id="PF02732">
    <property type="entry name" value="ERCC4"/>
    <property type="match status" value="1"/>
</dbReference>
<keyword evidence="4" id="KW-0540">Nuclease</keyword>
<feature type="domain" description="ERCC4" evidence="15">
    <location>
        <begin position="307"/>
        <end position="459"/>
    </location>
</feature>
<keyword evidence="17" id="KW-1185">Reference proteome</keyword>
<evidence type="ECO:0000313" key="17">
    <source>
        <dbReference type="Proteomes" id="UP000093000"/>
    </source>
</evidence>
<dbReference type="InterPro" id="IPR033310">
    <property type="entry name" value="Mms4/EME1/EME2"/>
</dbReference>
<evidence type="ECO:0000259" key="15">
    <source>
        <dbReference type="Pfam" id="PF02732"/>
    </source>
</evidence>
<feature type="compositionally biased region" description="Basic and acidic residues" evidence="14">
    <location>
        <begin position="194"/>
        <end position="222"/>
    </location>
</feature>
<dbReference type="OrthoDB" id="343092at2759"/>